<dbReference type="SUPFAM" id="SSF51126">
    <property type="entry name" value="Pectin lyase-like"/>
    <property type="match status" value="1"/>
</dbReference>
<accession>A0ABP0YW37</accession>
<dbReference type="InterPro" id="IPR018040">
    <property type="entry name" value="Pectinesterase_Tyr_AS"/>
</dbReference>
<dbReference type="InterPro" id="IPR000070">
    <property type="entry name" value="Pectinesterase_cat"/>
</dbReference>
<evidence type="ECO:0000313" key="10">
    <source>
        <dbReference type="EMBL" id="CAK9324753.1"/>
    </source>
</evidence>
<sequence length="353" mass="38663">MAQSDDCAVTGFLFSGNPISISNIKIKLLVLAVWAALVLAGVSSDEHVRSTCAMTLYPELCETTISSGVGSKSSKEAIESSVNITIGAVKDNYKRIKKLVKTGKNLRKREKIALNDCLETGEETLRELYEVVDDLHEYPNKKSLSQYADDLKTFLSSAITNQETCVDGFSHDKADKKVRESLEAGLIHVEKLCSVALALIKNLTDTDIANHNNNLINRNQLTEINNGCDHDEINWPHWMSPGDRRLLQASSTATPDVVVAADGSGNFRTVSEAVAAAPNRSSRRYIIRIKAGVYRENVNVPSSKTNIMFWGDGRTTTIITGNRNVVDGSTTFNSATIGMSSYTFLVKKIGQIK</sequence>
<dbReference type="EMBL" id="OZ021740">
    <property type="protein sequence ID" value="CAK9324753.1"/>
    <property type="molecule type" value="Genomic_DNA"/>
</dbReference>
<proteinExistence type="inferred from homology"/>
<name>A0ABP0YW37_9ROSI</name>
<evidence type="ECO:0000256" key="6">
    <source>
        <dbReference type="ARBA" id="ARBA00022801"/>
    </source>
</evidence>
<dbReference type="InterPro" id="IPR012334">
    <property type="entry name" value="Pectin_lyas_fold"/>
</dbReference>
<keyword evidence="7 8" id="KW-0063">Aspartyl esterase</keyword>
<dbReference type="PANTHER" id="PTHR31707">
    <property type="entry name" value="PECTINESTERASE"/>
    <property type="match status" value="1"/>
</dbReference>
<comment type="catalytic activity">
    <reaction evidence="8">
        <text>[(1-&gt;4)-alpha-D-galacturonosyl methyl ester](n) + n H2O = [(1-&gt;4)-alpha-D-galacturonosyl](n) + n methanol + n H(+)</text>
        <dbReference type="Rhea" id="RHEA:22380"/>
        <dbReference type="Rhea" id="RHEA-COMP:14570"/>
        <dbReference type="Rhea" id="RHEA-COMP:14573"/>
        <dbReference type="ChEBI" id="CHEBI:15377"/>
        <dbReference type="ChEBI" id="CHEBI:15378"/>
        <dbReference type="ChEBI" id="CHEBI:17790"/>
        <dbReference type="ChEBI" id="CHEBI:140522"/>
        <dbReference type="ChEBI" id="CHEBI:140523"/>
        <dbReference type="EC" id="3.1.1.11"/>
    </reaction>
</comment>
<comment type="subcellular location">
    <subcellularLocation>
        <location evidence="1 8">Secreted</location>
        <location evidence="1 8">Cell wall</location>
    </subcellularLocation>
</comment>
<evidence type="ECO:0000256" key="8">
    <source>
        <dbReference type="RuleBase" id="RU000589"/>
    </source>
</evidence>
<keyword evidence="8" id="KW-0961">Cell wall biogenesis/degradation</keyword>
<reference evidence="10 11" key="1">
    <citation type="submission" date="2024-03" db="EMBL/GenBank/DDBJ databases">
        <authorList>
            <person name="Gkanogiannis A."/>
            <person name="Becerra Lopez-Lavalle L."/>
        </authorList>
    </citation>
    <scope>NUCLEOTIDE SEQUENCE [LARGE SCALE GENOMIC DNA]</scope>
</reference>
<dbReference type="NCBIfam" id="TIGR01614">
    <property type="entry name" value="PME_inhib"/>
    <property type="match status" value="1"/>
</dbReference>
<dbReference type="Gene3D" id="1.20.140.40">
    <property type="entry name" value="Invertase/pectin methylesterase inhibitor family protein"/>
    <property type="match status" value="1"/>
</dbReference>
<dbReference type="CDD" id="cd15798">
    <property type="entry name" value="PMEI-like_3"/>
    <property type="match status" value="1"/>
</dbReference>
<evidence type="ECO:0000256" key="3">
    <source>
        <dbReference type="ARBA" id="ARBA00006027"/>
    </source>
</evidence>
<evidence type="ECO:0000256" key="1">
    <source>
        <dbReference type="ARBA" id="ARBA00004191"/>
    </source>
</evidence>
<dbReference type="EC" id="3.1.1.11" evidence="8"/>
<evidence type="ECO:0000256" key="2">
    <source>
        <dbReference type="ARBA" id="ARBA00005184"/>
    </source>
</evidence>
<dbReference type="SUPFAM" id="SSF101148">
    <property type="entry name" value="Plant invertase/pectin methylesterase inhibitor"/>
    <property type="match status" value="1"/>
</dbReference>
<protein>
    <recommendedName>
        <fullName evidence="8">Pectinesterase</fullName>
        <ecNumber evidence="8">3.1.1.11</ecNumber>
    </recommendedName>
</protein>
<dbReference type="Pfam" id="PF04043">
    <property type="entry name" value="PMEI"/>
    <property type="match status" value="1"/>
</dbReference>
<dbReference type="PROSITE" id="PS00800">
    <property type="entry name" value="PECTINESTERASE_1"/>
    <property type="match status" value="1"/>
</dbReference>
<dbReference type="Pfam" id="PF01095">
    <property type="entry name" value="Pectinesterase"/>
    <property type="match status" value="1"/>
</dbReference>
<keyword evidence="11" id="KW-1185">Reference proteome</keyword>
<feature type="domain" description="Pectinesterase inhibitor" evidence="9">
    <location>
        <begin position="43"/>
        <end position="199"/>
    </location>
</feature>
<dbReference type="Gene3D" id="2.160.20.10">
    <property type="entry name" value="Single-stranded right-handed beta-helix, Pectin lyase-like"/>
    <property type="match status" value="1"/>
</dbReference>
<evidence type="ECO:0000259" key="9">
    <source>
        <dbReference type="SMART" id="SM00856"/>
    </source>
</evidence>
<comment type="pathway">
    <text evidence="2 8">Glycan metabolism; pectin degradation; 2-dehydro-3-deoxy-D-gluconate from pectin: step 1/5.</text>
</comment>
<evidence type="ECO:0000256" key="5">
    <source>
        <dbReference type="ARBA" id="ARBA00022512"/>
    </source>
</evidence>
<keyword evidence="8" id="KW-0964">Secreted</keyword>
<gene>
    <name evidence="10" type="ORF">CITCOLO1_LOCUS16995</name>
</gene>
<evidence type="ECO:0000256" key="7">
    <source>
        <dbReference type="ARBA" id="ARBA00023085"/>
    </source>
</evidence>
<evidence type="ECO:0000256" key="4">
    <source>
        <dbReference type="ARBA" id="ARBA00007786"/>
    </source>
</evidence>
<comment type="similarity">
    <text evidence="3">In the N-terminal section; belongs to the PMEI family.</text>
</comment>
<keyword evidence="5 8" id="KW-0134">Cell wall</keyword>
<comment type="similarity">
    <text evidence="4">In the C-terminal section; belongs to the pectinesterase family.</text>
</comment>
<keyword evidence="6 8" id="KW-0378">Hydrolase</keyword>
<dbReference type="SMART" id="SM00856">
    <property type="entry name" value="PMEI"/>
    <property type="match status" value="1"/>
</dbReference>
<organism evidence="10 11">
    <name type="scientific">Citrullus colocynthis</name>
    <name type="common">colocynth</name>
    <dbReference type="NCBI Taxonomy" id="252529"/>
    <lineage>
        <taxon>Eukaryota</taxon>
        <taxon>Viridiplantae</taxon>
        <taxon>Streptophyta</taxon>
        <taxon>Embryophyta</taxon>
        <taxon>Tracheophyta</taxon>
        <taxon>Spermatophyta</taxon>
        <taxon>Magnoliopsida</taxon>
        <taxon>eudicotyledons</taxon>
        <taxon>Gunneridae</taxon>
        <taxon>Pentapetalae</taxon>
        <taxon>rosids</taxon>
        <taxon>fabids</taxon>
        <taxon>Cucurbitales</taxon>
        <taxon>Cucurbitaceae</taxon>
        <taxon>Benincaseae</taxon>
        <taxon>Citrullus</taxon>
    </lineage>
</organism>
<evidence type="ECO:0000313" key="11">
    <source>
        <dbReference type="Proteomes" id="UP001642487"/>
    </source>
</evidence>
<dbReference type="Proteomes" id="UP001642487">
    <property type="component" value="Chromosome 6"/>
</dbReference>
<dbReference type="InterPro" id="IPR011050">
    <property type="entry name" value="Pectin_lyase_fold/virulence"/>
</dbReference>
<dbReference type="InterPro" id="IPR035513">
    <property type="entry name" value="Invertase/methylesterase_inhib"/>
</dbReference>
<dbReference type="InterPro" id="IPR006501">
    <property type="entry name" value="Pectinesterase_inhib_dom"/>
</dbReference>
<comment type="function">
    <text evidence="8">Acts in the modification of cell walls via demethylesterification of cell wall pectin.</text>
</comment>